<reference evidence="1" key="1">
    <citation type="submission" date="2022-04" db="EMBL/GenBank/DDBJ databases">
        <title>Jade perch genome.</title>
        <authorList>
            <person name="Chao B."/>
        </authorList>
    </citation>
    <scope>NUCLEOTIDE SEQUENCE</scope>
    <source>
        <strain evidence="1">CB-2022</strain>
    </source>
</reference>
<evidence type="ECO:0000313" key="2">
    <source>
        <dbReference type="Proteomes" id="UP000831701"/>
    </source>
</evidence>
<sequence length="82" mass="9697">MCREKKERQQGNQQRREKEGETGRVGSLEDLYTVRDSRGRPDRATFENRLATTAGVRWVQRQHSHYRDKRAPVTRLDDSTTH</sequence>
<organism evidence="1 2">
    <name type="scientific">Scortum barcoo</name>
    <name type="common">barcoo grunter</name>
    <dbReference type="NCBI Taxonomy" id="214431"/>
    <lineage>
        <taxon>Eukaryota</taxon>
        <taxon>Metazoa</taxon>
        <taxon>Chordata</taxon>
        <taxon>Craniata</taxon>
        <taxon>Vertebrata</taxon>
        <taxon>Euteleostomi</taxon>
        <taxon>Actinopterygii</taxon>
        <taxon>Neopterygii</taxon>
        <taxon>Teleostei</taxon>
        <taxon>Neoteleostei</taxon>
        <taxon>Acanthomorphata</taxon>
        <taxon>Eupercaria</taxon>
        <taxon>Centrarchiformes</taxon>
        <taxon>Terapontoidei</taxon>
        <taxon>Terapontidae</taxon>
        <taxon>Scortum</taxon>
    </lineage>
</organism>
<protein>
    <submittedName>
        <fullName evidence="1">Uncharacterized protein</fullName>
    </submittedName>
</protein>
<keyword evidence="2" id="KW-1185">Reference proteome</keyword>
<gene>
    <name evidence="1" type="ORF">L3Q82_013607</name>
</gene>
<proteinExistence type="predicted"/>
<dbReference type="Proteomes" id="UP000831701">
    <property type="component" value="Chromosome 16"/>
</dbReference>
<comment type="caution">
    <text evidence="1">The sequence shown here is derived from an EMBL/GenBank/DDBJ whole genome shotgun (WGS) entry which is preliminary data.</text>
</comment>
<name>A0ACB8W0R2_9TELE</name>
<evidence type="ECO:0000313" key="1">
    <source>
        <dbReference type="EMBL" id="KAI3361442.1"/>
    </source>
</evidence>
<dbReference type="EMBL" id="CM041546">
    <property type="protein sequence ID" value="KAI3361442.1"/>
    <property type="molecule type" value="Genomic_DNA"/>
</dbReference>
<feature type="non-terminal residue" evidence="1">
    <location>
        <position position="82"/>
    </location>
</feature>
<accession>A0ACB8W0R2</accession>